<keyword evidence="6" id="KW-0811">Translocation</keyword>
<accession>A0A7S1IGT9</accession>
<dbReference type="Pfam" id="PF02416">
    <property type="entry name" value="TatA_B_E"/>
    <property type="match status" value="1"/>
</dbReference>
<dbReference type="AlphaFoldDB" id="A0A7S1IGT9"/>
<feature type="region of interest" description="Disordered" evidence="8">
    <location>
        <begin position="1"/>
        <end position="23"/>
    </location>
</feature>
<evidence type="ECO:0000256" key="1">
    <source>
        <dbReference type="ARBA" id="ARBA00004167"/>
    </source>
</evidence>
<dbReference type="GO" id="GO:0015031">
    <property type="term" value="P:protein transport"/>
    <property type="evidence" value="ECO:0007669"/>
    <property type="project" value="UniProtKB-KW"/>
</dbReference>
<evidence type="ECO:0000256" key="9">
    <source>
        <dbReference type="SAM" id="Phobius"/>
    </source>
</evidence>
<keyword evidence="3 9" id="KW-0812">Transmembrane</keyword>
<keyword evidence="2" id="KW-0813">Transport</keyword>
<feature type="region of interest" description="Disordered" evidence="8">
    <location>
        <begin position="221"/>
        <end position="272"/>
    </location>
</feature>
<evidence type="ECO:0000256" key="3">
    <source>
        <dbReference type="ARBA" id="ARBA00022692"/>
    </source>
</evidence>
<evidence type="ECO:0000256" key="5">
    <source>
        <dbReference type="ARBA" id="ARBA00022989"/>
    </source>
</evidence>
<dbReference type="Gene3D" id="1.20.5.3310">
    <property type="match status" value="1"/>
</dbReference>
<evidence type="ECO:0000256" key="8">
    <source>
        <dbReference type="SAM" id="MobiDB-lite"/>
    </source>
</evidence>
<gene>
    <name evidence="10" type="ORF">EGYM00392_LOCUS23191</name>
</gene>
<evidence type="ECO:0000256" key="2">
    <source>
        <dbReference type="ARBA" id="ARBA00022448"/>
    </source>
</evidence>
<keyword evidence="4" id="KW-0653">Protein transport</keyword>
<evidence type="ECO:0000313" key="10">
    <source>
        <dbReference type="EMBL" id="CAD9012090.1"/>
    </source>
</evidence>
<keyword evidence="7 9" id="KW-0472">Membrane</keyword>
<dbReference type="InterPro" id="IPR003369">
    <property type="entry name" value="TatA/B/E"/>
</dbReference>
<name>A0A7S1IGT9_9EUGL</name>
<dbReference type="GO" id="GO:0016020">
    <property type="term" value="C:membrane"/>
    <property type="evidence" value="ECO:0007669"/>
    <property type="project" value="UniProtKB-ARBA"/>
</dbReference>
<dbReference type="EMBL" id="HBGA01062548">
    <property type="protein sequence ID" value="CAD9012090.1"/>
    <property type="molecule type" value="Transcribed_RNA"/>
</dbReference>
<sequence length="272" mass="28193">MSTVMNKPAAVRTSALPRSQSTRGLAHNGMAYPVVAQDVQTLQKHPAYVGPTNGFATAQPQATPLVSLALVITPVFITGVAVAALFARKAIAQLAPVQMEQIPIALAVTSGAKALPKHTGIHWDPIGILDRLVSFEREAELSVLHGRLAVLKIARSAGHRLDHGWDYMQSLVFSAILGLGAPEIAVVVITAGLLLGPKKVAELAKDAGKITGQLKDVTKDFNEAVQDGMRESQEAKAAAPPAPPAAAPPATPAAPEAPATPVAKPADPPSSN</sequence>
<comment type="subcellular location">
    <subcellularLocation>
        <location evidence="1">Membrane</location>
        <topology evidence="1">Single-pass membrane protein</topology>
    </subcellularLocation>
</comment>
<evidence type="ECO:0000256" key="6">
    <source>
        <dbReference type="ARBA" id="ARBA00023010"/>
    </source>
</evidence>
<keyword evidence="5 9" id="KW-1133">Transmembrane helix</keyword>
<feature type="compositionally biased region" description="Low complexity" evidence="8">
    <location>
        <begin position="253"/>
        <end position="265"/>
    </location>
</feature>
<organism evidence="10">
    <name type="scientific">Eutreptiella gymnastica</name>
    <dbReference type="NCBI Taxonomy" id="73025"/>
    <lineage>
        <taxon>Eukaryota</taxon>
        <taxon>Discoba</taxon>
        <taxon>Euglenozoa</taxon>
        <taxon>Euglenida</taxon>
        <taxon>Spirocuta</taxon>
        <taxon>Euglenophyceae</taxon>
        <taxon>Eutreptiales</taxon>
        <taxon>Eutreptiaceae</taxon>
        <taxon>Eutreptiella</taxon>
    </lineage>
</organism>
<protein>
    <submittedName>
        <fullName evidence="10">Uncharacterized protein</fullName>
    </submittedName>
</protein>
<proteinExistence type="predicted"/>
<evidence type="ECO:0000256" key="4">
    <source>
        <dbReference type="ARBA" id="ARBA00022927"/>
    </source>
</evidence>
<feature type="transmembrane region" description="Helical" evidence="9">
    <location>
        <begin position="65"/>
        <end position="87"/>
    </location>
</feature>
<feature type="compositionally biased region" description="Pro residues" evidence="8">
    <location>
        <begin position="240"/>
        <end position="252"/>
    </location>
</feature>
<feature type="transmembrane region" description="Helical" evidence="9">
    <location>
        <begin position="171"/>
        <end position="195"/>
    </location>
</feature>
<reference evidence="10" key="1">
    <citation type="submission" date="2021-01" db="EMBL/GenBank/DDBJ databases">
        <authorList>
            <person name="Corre E."/>
            <person name="Pelletier E."/>
            <person name="Niang G."/>
            <person name="Scheremetjew M."/>
            <person name="Finn R."/>
            <person name="Kale V."/>
            <person name="Holt S."/>
            <person name="Cochrane G."/>
            <person name="Meng A."/>
            <person name="Brown T."/>
            <person name="Cohen L."/>
        </authorList>
    </citation>
    <scope>NUCLEOTIDE SEQUENCE</scope>
    <source>
        <strain evidence="10">NIES-381</strain>
    </source>
</reference>
<feature type="compositionally biased region" description="Basic and acidic residues" evidence="8">
    <location>
        <begin position="221"/>
        <end position="234"/>
    </location>
</feature>
<evidence type="ECO:0000256" key="7">
    <source>
        <dbReference type="ARBA" id="ARBA00023136"/>
    </source>
</evidence>